<dbReference type="KEGG" id="har:HEAR0283"/>
<organism evidence="1 2">
    <name type="scientific">Herminiimonas arsenicoxydans</name>
    <dbReference type="NCBI Taxonomy" id="204773"/>
    <lineage>
        <taxon>Bacteria</taxon>
        <taxon>Pseudomonadati</taxon>
        <taxon>Pseudomonadota</taxon>
        <taxon>Betaproteobacteria</taxon>
        <taxon>Burkholderiales</taxon>
        <taxon>Oxalobacteraceae</taxon>
        <taxon>Herminiimonas</taxon>
    </lineage>
</organism>
<dbReference type="STRING" id="204773.HEAR0283"/>
<sequence length="88" mass="10076">MLPKSYSLSILRPLHYRITLISFKHSVANTGATKTESFPLDRENYSTDMQKAYNYRQSNDIYTLFKKVCLGSVHACRAVHIAHLQTLA</sequence>
<gene>
    <name evidence="1" type="ordered locus">HEAR0283</name>
</gene>
<protein>
    <submittedName>
        <fullName evidence="1">Uncharacterized protein</fullName>
    </submittedName>
</protein>
<evidence type="ECO:0000313" key="1">
    <source>
        <dbReference type="EMBL" id="CAL60510.1"/>
    </source>
</evidence>
<reference evidence="1 2" key="1">
    <citation type="journal article" date="2007" name="PLoS Genet.">
        <title>A tale of two oxidation states: bacterial colonization of arsenic-rich environments.</title>
        <authorList>
            <person name="Muller D."/>
            <person name="Medigue C."/>
            <person name="Koechler S."/>
            <person name="Barbe V."/>
            <person name="Barakat M."/>
            <person name="Talla E."/>
            <person name="Bonnefoy V."/>
            <person name="Krin E."/>
            <person name="Arsene-Ploetze F."/>
            <person name="Carapito C."/>
            <person name="Chandler M."/>
            <person name="Cournoyer B."/>
            <person name="Cruveiller S."/>
            <person name="Dossat C."/>
            <person name="Duval S."/>
            <person name="Heymann M."/>
            <person name="Leize E."/>
            <person name="Lieutaud A."/>
            <person name="Lievremont D."/>
            <person name="Makita Y."/>
            <person name="Mangenot S."/>
            <person name="Nitschke W."/>
            <person name="Ortet P."/>
            <person name="Perdrial N."/>
            <person name="Schoepp B."/>
            <person name="Siguier N."/>
            <person name="Simeonova D.D."/>
            <person name="Rouy Z."/>
            <person name="Segurens B."/>
            <person name="Turlin E."/>
            <person name="Vallenet D."/>
            <person name="Van Dorsselaer A."/>
            <person name="Weiss S."/>
            <person name="Weissenbach J."/>
            <person name="Lett M.C."/>
            <person name="Danchin A."/>
            <person name="Bertin P.N."/>
        </authorList>
    </citation>
    <scope>NUCLEOTIDE SEQUENCE [LARGE SCALE GENOMIC DNA]</scope>
    <source>
        <strain evidence="2">ULPAs1</strain>
    </source>
</reference>
<dbReference type="AlphaFoldDB" id="A4G1X3"/>
<dbReference type="HOGENOM" id="CLU_2464816_0_0_4"/>
<accession>A4G1X3</accession>
<dbReference type="Proteomes" id="UP000006697">
    <property type="component" value="Chromosome"/>
</dbReference>
<evidence type="ECO:0000313" key="2">
    <source>
        <dbReference type="Proteomes" id="UP000006697"/>
    </source>
</evidence>
<proteinExistence type="predicted"/>
<dbReference type="EMBL" id="CU207211">
    <property type="protein sequence ID" value="CAL60510.1"/>
    <property type="molecule type" value="Genomic_DNA"/>
</dbReference>
<name>A4G1X3_HERAR</name>
<keyword evidence="2" id="KW-1185">Reference proteome</keyword>